<proteinExistence type="predicted"/>
<dbReference type="Proteomes" id="UP001323617">
    <property type="component" value="Unassembled WGS sequence"/>
</dbReference>
<gene>
    <name evidence="1" type="ORF">QC764_0050850</name>
</gene>
<dbReference type="RefSeq" id="XP_062801486.1">
    <property type="nucleotide sequence ID" value="XM_062940408.1"/>
</dbReference>
<sequence>MPTNLHPDFPLHWGTALPGVMPQAPLPPTASNQPTAPAKWRLEASVLGWQLSGHLPRLFVFGHTLPYPPKKKLKQGP</sequence>
<comment type="caution">
    <text evidence="1">The sequence shown here is derived from an EMBL/GenBank/DDBJ whole genome shotgun (WGS) entry which is preliminary data.</text>
</comment>
<reference evidence="1 2" key="1">
    <citation type="journal article" date="2023" name="bioRxiv">
        <title>High-quality genome assemblies of four members of thePodospora anserinaspecies complex.</title>
        <authorList>
            <person name="Ament-Velasquez S.L."/>
            <person name="Vogan A.A."/>
            <person name="Wallerman O."/>
            <person name="Hartmann F."/>
            <person name="Gautier V."/>
            <person name="Silar P."/>
            <person name="Giraud T."/>
            <person name="Johannesson H."/>
        </authorList>
    </citation>
    <scope>NUCLEOTIDE SEQUENCE [LARGE SCALE GENOMIC DNA]</scope>
    <source>
        <strain evidence="1 2">CBS 124.78</strain>
    </source>
</reference>
<accession>A0ABR0IC87</accession>
<dbReference type="GeneID" id="87960977"/>
<name>A0ABR0IC87_9PEZI</name>
<evidence type="ECO:0000313" key="2">
    <source>
        <dbReference type="Proteomes" id="UP001323617"/>
    </source>
</evidence>
<keyword evidence="2" id="KW-1185">Reference proteome</keyword>
<dbReference type="EMBL" id="JAFFHC010000003">
    <property type="protein sequence ID" value="KAK4678016.1"/>
    <property type="molecule type" value="Genomic_DNA"/>
</dbReference>
<protein>
    <submittedName>
        <fullName evidence="1">Uncharacterized protein</fullName>
    </submittedName>
</protein>
<organism evidence="1 2">
    <name type="scientific">Podospora pseudoanserina</name>
    <dbReference type="NCBI Taxonomy" id="2609844"/>
    <lineage>
        <taxon>Eukaryota</taxon>
        <taxon>Fungi</taxon>
        <taxon>Dikarya</taxon>
        <taxon>Ascomycota</taxon>
        <taxon>Pezizomycotina</taxon>
        <taxon>Sordariomycetes</taxon>
        <taxon>Sordariomycetidae</taxon>
        <taxon>Sordariales</taxon>
        <taxon>Podosporaceae</taxon>
        <taxon>Podospora</taxon>
    </lineage>
</organism>
<evidence type="ECO:0000313" key="1">
    <source>
        <dbReference type="EMBL" id="KAK4678016.1"/>
    </source>
</evidence>